<organism evidence="4 5">
    <name type="scientific">Novosphingobium aquiterrae</name>
    <dbReference type="NCBI Taxonomy" id="624388"/>
    <lineage>
        <taxon>Bacteria</taxon>
        <taxon>Pseudomonadati</taxon>
        <taxon>Pseudomonadota</taxon>
        <taxon>Alphaproteobacteria</taxon>
        <taxon>Sphingomonadales</taxon>
        <taxon>Sphingomonadaceae</taxon>
        <taxon>Novosphingobium</taxon>
    </lineage>
</organism>
<reference evidence="4 5" key="1">
    <citation type="submission" date="2024-09" db="EMBL/GenBank/DDBJ databases">
        <authorList>
            <person name="Sun Q."/>
            <person name="Mori K."/>
        </authorList>
    </citation>
    <scope>NUCLEOTIDE SEQUENCE [LARGE SCALE GENOMIC DNA]</scope>
    <source>
        <strain evidence="4 5">NCAIM B.02537</strain>
    </source>
</reference>
<dbReference type="InterPro" id="IPR015919">
    <property type="entry name" value="Cadherin-like_sf"/>
</dbReference>
<keyword evidence="5" id="KW-1185">Reference proteome</keyword>
<evidence type="ECO:0000313" key="4">
    <source>
        <dbReference type="EMBL" id="MFC0588358.1"/>
    </source>
</evidence>
<dbReference type="SMART" id="SM00112">
    <property type="entry name" value="CA"/>
    <property type="match status" value="1"/>
</dbReference>
<proteinExistence type="predicted"/>
<evidence type="ECO:0000256" key="1">
    <source>
        <dbReference type="ARBA" id="ARBA00004613"/>
    </source>
</evidence>
<dbReference type="EMBL" id="JBHLTL010000001">
    <property type="protein sequence ID" value="MFC0588358.1"/>
    <property type="molecule type" value="Genomic_DNA"/>
</dbReference>
<dbReference type="Pfam" id="PF00028">
    <property type="entry name" value="Cadherin"/>
    <property type="match status" value="1"/>
</dbReference>
<dbReference type="Gene3D" id="2.150.10.10">
    <property type="entry name" value="Serralysin-like metalloprotease, C-terminal"/>
    <property type="match status" value="4"/>
</dbReference>
<dbReference type="PANTHER" id="PTHR38340:SF1">
    <property type="entry name" value="S-LAYER PROTEIN"/>
    <property type="match status" value="1"/>
</dbReference>
<dbReference type="RefSeq" id="WP_379479860.1">
    <property type="nucleotide sequence ID" value="NZ_JBHLTL010000001.1"/>
</dbReference>
<feature type="domain" description="Cadherin" evidence="3">
    <location>
        <begin position="399"/>
        <end position="504"/>
    </location>
</feature>
<dbReference type="InterPro" id="IPR018511">
    <property type="entry name" value="Hemolysin-typ_Ca-bd_CS"/>
</dbReference>
<dbReference type="PROSITE" id="PS00330">
    <property type="entry name" value="HEMOLYSIN_CALCIUM"/>
    <property type="match status" value="3"/>
</dbReference>
<dbReference type="PROSITE" id="PS50268">
    <property type="entry name" value="CADHERIN_2"/>
    <property type="match status" value="1"/>
</dbReference>
<dbReference type="InterPro" id="IPR050557">
    <property type="entry name" value="RTX_toxin/Mannuronan_C5-epim"/>
</dbReference>
<evidence type="ECO:0000256" key="2">
    <source>
        <dbReference type="ARBA" id="ARBA00022525"/>
    </source>
</evidence>
<dbReference type="InterPro" id="IPR001343">
    <property type="entry name" value="Hemolysn_Ca-bd"/>
</dbReference>
<name>A0ABV6PH18_9SPHN</name>
<dbReference type="PRINTS" id="PR00313">
    <property type="entry name" value="CABNDNGRPT"/>
</dbReference>
<accession>A0ABV6PH18</accession>
<sequence>MPIADFVLGEKFVVDGPTSSARGPGRIVELSGGRFVIGYDTTWSAGGPIGTSAGQILSATGLDFGSDFRFSAFNFDQQSLAAMRALPGGGFIAVWDGITEGSQVTAAQRFDDNGAAVGEATVLRVLPPGSSWYQTADLVPLSNGNFLLVSNGGPTGASITGQICGPDGSFEGVPIDLDGGAAGASHAHIDQRANGGFVVSWVGAGASNDTDCSARLFGADGTPQGAAFTVNTATAGDQRAADVAFFADGSFVAVWTSSLGGRQDVYGQLFTASGAKVGAGFLVNVSDNTFNDYPAVAVLADQSFVVTWQRPSFFINAQGFVVDRGYGITAQAFAADGTKTGGQFWIDDSNGNRYSGPSIEALNNGGYAVTWYDQKFNVADPETSGLKARIFGPNSPPSLTSPDHAAIPENTVAVMSLLGTDLDVNARLTYAISGGFDASLFRVNAQTGALSFAYAPDFEATAFHPNTYTVQVSVSDGHATAYQTLTINVTDVREAVNLTGTPDADTLTGTEFSDSLAGLGGNDVLIGNEQDDYLDGGTGTDLLYGGAGSDTYVVDGGDLVFEGAGEGDLDRVFADSSFYLFANVEYLFLNEAAGDGFGVGNELDNTIFGNSGHNLLIGLGGGDFISGGDGNDALFGMDGADTLYGDGGIDYLAGGAGNDTIDGGSEADALYGEGGDDVIWAGAGFVTDILTGGAGNDELHADSGEADYDLIDGGSGNDTYWVDTGDDLTFEAVDGGIDTVIANVPGENNGVYLYANVENLILEGTTKFGVGNELTNHLTGSYAANWLLGGAGNDTIEGGAGDDVLFGEAGADRFVFAPGSGADLIGDFAPGVDTIDVAAYGYDWAGLQAAMGQVGGDTFINLLNGDLLVLSGVSMNQLQESSFIV</sequence>
<dbReference type="InterPro" id="IPR002126">
    <property type="entry name" value="Cadherin-like_dom"/>
</dbReference>
<gene>
    <name evidence="4" type="ORF">ACFFF7_02925</name>
</gene>
<dbReference type="PANTHER" id="PTHR38340">
    <property type="entry name" value="S-LAYER PROTEIN"/>
    <property type="match status" value="1"/>
</dbReference>
<dbReference type="InterPro" id="IPR011049">
    <property type="entry name" value="Serralysin-like_metalloprot_C"/>
</dbReference>
<dbReference type="CDD" id="cd11304">
    <property type="entry name" value="Cadherin_repeat"/>
    <property type="match status" value="1"/>
</dbReference>
<comment type="caution">
    <text evidence="4">The sequence shown here is derived from an EMBL/GenBank/DDBJ whole genome shotgun (WGS) entry which is preliminary data.</text>
</comment>
<dbReference type="Pfam" id="PF00353">
    <property type="entry name" value="HemolysinCabind"/>
    <property type="match status" value="5"/>
</dbReference>
<dbReference type="SUPFAM" id="SSF49313">
    <property type="entry name" value="Cadherin-like"/>
    <property type="match status" value="1"/>
</dbReference>
<dbReference type="Proteomes" id="UP001589943">
    <property type="component" value="Unassembled WGS sequence"/>
</dbReference>
<dbReference type="SUPFAM" id="SSF51120">
    <property type="entry name" value="beta-Roll"/>
    <property type="match status" value="3"/>
</dbReference>
<keyword evidence="2" id="KW-0964">Secreted</keyword>
<comment type="subcellular location">
    <subcellularLocation>
        <location evidence="1">Secreted</location>
    </subcellularLocation>
</comment>
<evidence type="ECO:0000259" key="3">
    <source>
        <dbReference type="PROSITE" id="PS50268"/>
    </source>
</evidence>
<evidence type="ECO:0000313" key="5">
    <source>
        <dbReference type="Proteomes" id="UP001589943"/>
    </source>
</evidence>
<protein>
    <submittedName>
        <fullName evidence="4">Cadherin domain-containing protein</fullName>
    </submittedName>
</protein>